<dbReference type="Proteomes" id="UP000529417">
    <property type="component" value="Unassembled WGS sequence"/>
</dbReference>
<proteinExistence type="predicted"/>
<dbReference type="AlphaFoldDB" id="A0A7Z0HYY0"/>
<comment type="caution">
    <text evidence="4">The sequence shown here is derived from an EMBL/GenBank/DDBJ whole genome shotgun (WGS) entry which is preliminary data.</text>
</comment>
<name>A0A7Z0HYY0_9RHOB</name>
<dbReference type="RefSeq" id="WP_179905575.1">
    <property type="nucleotide sequence ID" value="NZ_JACBXS010000012.1"/>
</dbReference>
<dbReference type="EMBL" id="JACBXS010000012">
    <property type="protein sequence ID" value="NYS24873.1"/>
    <property type="molecule type" value="Genomic_DNA"/>
</dbReference>
<organism evidence="4 5">
    <name type="scientific">Rhabdonatronobacter sediminivivens</name>
    <dbReference type="NCBI Taxonomy" id="2743469"/>
    <lineage>
        <taxon>Bacteria</taxon>
        <taxon>Pseudomonadati</taxon>
        <taxon>Pseudomonadota</taxon>
        <taxon>Alphaproteobacteria</taxon>
        <taxon>Rhodobacterales</taxon>
        <taxon>Paracoccaceae</taxon>
        <taxon>Rhabdonatronobacter</taxon>
    </lineage>
</organism>
<keyword evidence="1 2" id="KW-0732">Signal</keyword>
<dbReference type="Pfam" id="PF13505">
    <property type="entry name" value="OMP_b-brl"/>
    <property type="match status" value="1"/>
</dbReference>
<evidence type="ECO:0000313" key="5">
    <source>
        <dbReference type="Proteomes" id="UP000529417"/>
    </source>
</evidence>
<evidence type="ECO:0000259" key="3">
    <source>
        <dbReference type="Pfam" id="PF13505"/>
    </source>
</evidence>
<feature type="domain" description="Outer membrane protein beta-barrel" evidence="3">
    <location>
        <begin position="56"/>
        <end position="217"/>
    </location>
</feature>
<feature type="chain" id="PRO_5031383708" evidence="2">
    <location>
        <begin position="24"/>
        <end position="219"/>
    </location>
</feature>
<evidence type="ECO:0000256" key="1">
    <source>
        <dbReference type="ARBA" id="ARBA00022729"/>
    </source>
</evidence>
<dbReference type="InterPro" id="IPR011250">
    <property type="entry name" value="OMP/PagP_B-barrel"/>
</dbReference>
<feature type="signal peptide" evidence="2">
    <location>
        <begin position="1"/>
        <end position="23"/>
    </location>
</feature>
<dbReference type="SUPFAM" id="SSF56925">
    <property type="entry name" value="OMPA-like"/>
    <property type="match status" value="1"/>
</dbReference>
<evidence type="ECO:0000313" key="4">
    <source>
        <dbReference type="EMBL" id="NYS24873.1"/>
    </source>
</evidence>
<evidence type="ECO:0000256" key="2">
    <source>
        <dbReference type="SAM" id="SignalP"/>
    </source>
</evidence>
<protein>
    <submittedName>
        <fullName evidence="4">Porin family protein</fullName>
    </submittedName>
</protein>
<accession>A0A7Z0HYY0</accession>
<dbReference type="Gene3D" id="2.40.160.20">
    <property type="match status" value="1"/>
</dbReference>
<dbReference type="InterPro" id="IPR027385">
    <property type="entry name" value="Beta-barrel_OMP"/>
</dbReference>
<keyword evidence="5" id="KW-1185">Reference proteome</keyword>
<reference evidence="4 5" key="1">
    <citation type="journal article" date="2000" name="Arch. Microbiol.">
        <title>Rhodobaca bogoriensis gen. nov. and sp. nov., an alkaliphilic purple nonsulfur bacterium from African Rift Valley soda lakes.</title>
        <authorList>
            <person name="Milford A.D."/>
            <person name="Achenbach L.A."/>
            <person name="Jung D.O."/>
            <person name="Madigan M.T."/>
        </authorList>
    </citation>
    <scope>NUCLEOTIDE SEQUENCE [LARGE SCALE GENOMIC DNA]</scope>
    <source>
        <strain evidence="4 5">2376</strain>
    </source>
</reference>
<sequence length="219" mass="22208">MKQKHRILTIALASGLAAAPALAEGPLTLEGGALSSASKMGTVADPVVEAPPMAPVPTMVDWTGGYAGVALGVGRASWDDGSSSDVLGNLFAGYMFDMGDYVIGADLNYAPASVFGDFSTASEELRAAWGLVGRAGVKLGAEGRTLASVGVGPSWVRTRDAGGDGNTAVGVTAGVGVDYMIDDNWMLRSGLSYSRFGSVGANDISVNSVAAHVGAAFRF</sequence>
<gene>
    <name evidence="4" type="ORF">HUK65_07680</name>
</gene>